<dbReference type="GO" id="GO:0005737">
    <property type="term" value="C:cytoplasm"/>
    <property type="evidence" value="ECO:0007669"/>
    <property type="project" value="TreeGrafter"/>
</dbReference>
<dbReference type="GO" id="GO:1990247">
    <property type="term" value="F:N6-methyladenosine-containing RNA reader activity"/>
    <property type="evidence" value="ECO:0007669"/>
    <property type="project" value="UniProtKB-UniRule"/>
</dbReference>
<dbReference type="PROSITE" id="PS50882">
    <property type="entry name" value="YTH"/>
    <property type="match status" value="1"/>
</dbReference>
<comment type="similarity">
    <text evidence="1">Belongs to the YTHDF family.</text>
</comment>
<dbReference type="InterPro" id="IPR045168">
    <property type="entry name" value="YTH_prot"/>
</dbReference>
<organism evidence="4 5">
    <name type="scientific">Lolium multiflorum</name>
    <name type="common">Italian ryegrass</name>
    <name type="synonym">Lolium perenne subsp. multiflorum</name>
    <dbReference type="NCBI Taxonomy" id="4521"/>
    <lineage>
        <taxon>Eukaryota</taxon>
        <taxon>Viridiplantae</taxon>
        <taxon>Streptophyta</taxon>
        <taxon>Embryophyta</taxon>
        <taxon>Tracheophyta</taxon>
        <taxon>Spermatophyta</taxon>
        <taxon>Magnoliopsida</taxon>
        <taxon>Liliopsida</taxon>
        <taxon>Poales</taxon>
        <taxon>Poaceae</taxon>
        <taxon>BOP clade</taxon>
        <taxon>Pooideae</taxon>
        <taxon>Poodae</taxon>
        <taxon>Poeae</taxon>
        <taxon>Poeae Chloroplast Group 2 (Poeae type)</taxon>
        <taxon>Loliodinae</taxon>
        <taxon>Loliinae</taxon>
        <taxon>Lolium</taxon>
    </lineage>
</organism>
<dbReference type="EMBL" id="JAUUTY010000001">
    <property type="protein sequence ID" value="KAK1693235.1"/>
    <property type="molecule type" value="Genomic_DNA"/>
</dbReference>
<evidence type="ECO:0000256" key="2">
    <source>
        <dbReference type="SAM" id="MobiDB-lite"/>
    </source>
</evidence>
<sequence length="756" mass="83726">MDFEENPELIFGEEFCFPATATYYPTPYAPDEINLPADLYEHQPLWGCGDQGLHYSGQQAESTSCPYFVVPHYGLSYSPLAPYPPEHCAVADHRFAGAQQYLAKTADVTYHQPVPTPRYDVLPSAPHWGLASMSKTVTYSDSLYIPSGQGSSFPVALEKGITWNPSLQSAGVAPKKIEGHAMLPTAQLHSSGPWKQDLADRNMMPAKLSRAPQASGHSLQGGFPSVKSSQQATSSYNYNASNVGPDLRKMVIAEKLQSSSTPRTNSSYNYNASNVGSDLRKMVIAEKLQPSLKPRSHVNGFTGKLSSPHWQKMGQEKKPRGSMPSEIVAKSCTSMLHIGNPQGEIIIRTDQYNGDDFQLVYPNAKFFVIKSYSEANVHKSIKYGVWSSSRLGNRKLDRAFKDAQMITTSSSAMKSSQSAFSSKETASSALCPVFLFFSVNQSSHFCGVAEMVGPVDFQKNMDFWSEDKWTGSFPVKWHIIKNIPNTTLQPILLYNNEHKSVIFSRDTQEVHYGPGTCMLKIFKSTIAKECLLDQFMMYEEEEARGRNYTRSKLSGDAPRFIPVPNLYAAHAYVPRQPKADRALVDRIIRETHDLAGKLQDVNLDVQQISGKESGNPVRDSAKVYAQRKKRIRHGKQAHEDVVKAVTYQPLASNMLAALDDGKLTWKEAEVAPVGEERSEAAANVSSEAPEEYTTEVKNALVHSASAIPETIYEEKKIVREHCSPATSSQMSGTWSGCSIHDFLRVGSMLVPMKISS</sequence>
<evidence type="ECO:0000256" key="1">
    <source>
        <dbReference type="RuleBase" id="RU369095"/>
    </source>
</evidence>
<feature type="domain" description="YTH" evidence="3">
    <location>
        <begin position="364"/>
        <end position="522"/>
    </location>
</feature>
<proteinExistence type="inferred from homology"/>
<evidence type="ECO:0000313" key="5">
    <source>
        <dbReference type="Proteomes" id="UP001231189"/>
    </source>
</evidence>
<dbReference type="CDD" id="cd21134">
    <property type="entry name" value="YTH"/>
    <property type="match status" value="1"/>
</dbReference>
<evidence type="ECO:0000313" key="4">
    <source>
        <dbReference type="EMBL" id="KAK1693235.1"/>
    </source>
</evidence>
<feature type="region of interest" description="Disordered" evidence="2">
    <location>
        <begin position="211"/>
        <end position="230"/>
    </location>
</feature>
<keyword evidence="5" id="KW-1185">Reference proteome</keyword>
<evidence type="ECO:0000259" key="3">
    <source>
        <dbReference type="PROSITE" id="PS50882"/>
    </source>
</evidence>
<dbReference type="GO" id="GO:0061157">
    <property type="term" value="P:mRNA destabilization"/>
    <property type="evidence" value="ECO:0007669"/>
    <property type="project" value="TreeGrafter"/>
</dbReference>
<dbReference type="PANTHER" id="PTHR12357">
    <property type="entry name" value="YTH YT521-B HOMOLOGY DOMAIN-CONTAINING"/>
    <property type="match status" value="1"/>
</dbReference>
<protein>
    <recommendedName>
        <fullName evidence="1">YTH domain-containing family protein</fullName>
    </recommendedName>
</protein>
<dbReference type="Proteomes" id="UP001231189">
    <property type="component" value="Unassembled WGS sequence"/>
</dbReference>
<keyword evidence="1" id="KW-0694">RNA-binding</keyword>
<comment type="function">
    <text evidence="1">Specifically recognizes and binds N6-methyladenosine (m6A)-containing RNAs, and regulates mRNA stability. M6A is a modification present at internal sites of mRNAs and some non-coding RNAs and plays a role in mRNA stability and processing.</text>
</comment>
<gene>
    <name evidence="4" type="ORF">QYE76_009932</name>
</gene>
<comment type="caution">
    <text evidence="4">The sequence shown here is derived from an EMBL/GenBank/DDBJ whole genome shotgun (WGS) entry which is preliminary data.</text>
</comment>
<dbReference type="AlphaFoldDB" id="A0AAD8TSS3"/>
<dbReference type="GO" id="GO:0003729">
    <property type="term" value="F:mRNA binding"/>
    <property type="evidence" value="ECO:0007669"/>
    <property type="project" value="UniProtKB-UniRule"/>
</dbReference>
<dbReference type="InterPro" id="IPR007275">
    <property type="entry name" value="YTH_domain"/>
</dbReference>
<reference evidence="4" key="1">
    <citation type="submission" date="2023-07" db="EMBL/GenBank/DDBJ databases">
        <title>A chromosome-level genome assembly of Lolium multiflorum.</title>
        <authorList>
            <person name="Chen Y."/>
            <person name="Copetti D."/>
            <person name="Kolliker R."/>
            <person name="Studer B."/>
        </authorList>
    </citation>
    <scope>NUCLEOTIDE SEQUENCE</scope>
    <source>
        <strain evidence="4">02402/16</strain>
        <tissue evidence="4">Leaf</tissue>
    </source>
</reference>
<accession>A0AAD8TSS3</accession>
<dbReference type="PANTHER" id="PTHR12357:SF92">
    <property type="entry name" value="YTH DOMAIN-CONTAINING FAMILY PROTEIN"/>
    <property type="match status" value="1"/>
</dbReference>
<dbReference type="Gene3D" id="3.10.590.10">
    <property type="entry name" value="ph1033 like domains"/>
    <property type="match status" value="1"/>
</dbReference>
<name>A0AAD8TSS3_LOLMU</name>
<feature type="region of interest" description="Disordered" evidence="2">
    <location>
        <begin position="295"/>
        <end position="324"/>
    </location>
</feature>
<dbReference type="Pfam" id="PF04146">
    <property type="entry name" value="YTH"/>
    <property type="match status" value="1"/>
</dbReference>